<evidence type="ECO:0000313" key="2">
    <source>
        <dbReference type="EMBL" id="POM59655.1"/>
    </source>
</evidence>
<evidence type="ECO:0000256" key="1">
    <source>
        <dbReference type="SAM" id="MobiDB-lite"/>
    </source>
</evidence>
<proteinExistence type="predicted"/>
<dbReference type="EMBL" id="NCKW01017068">
    <property type="protein sequence ID" value="POM59655.1"/>
    <property type="molecule type" value="Genomic_DNA"/>
</dbReference>
<gene>
    <name evidence="2" type="ORF">PHPALM_31574</name>
</gene>
<comment type="caution">
    <text evidence="2">The sequence shown here is derived from an EMBL/GenBank/DDBJ whole genome shotgun (WGS) entry which is preliminary data.</text>
</comment>
<dbReference type="OrthoDB" id="67155at2759"/>
<evidence type="ECO:0000313" key="3">
    <source>
        <dbReference type="Proteomes" id="UP000237271"/>
    </source>
</evidence>
<keyword evidence="3" id="KW-1185">Reference proteome</keyword>
<feature type="non-terminal residue" evidence="2">
    <location>
        <position position="146"/>
    </location>
</feature>
<accession>A0A2P4X276</accession>
<feature type="region of interest" description="Disordered" evidence="1">
    <location>
        <begin position="62"/>
        <end position="97"/>
    </location>
</feature>
<protein>
    <submittedName>
        <fullName evidence="2">Uncharacterized protein</fullName>
    </submittedName>
</protein>
<reference evidence="2 3" key="1">
    <citation type="journal article" date="2017" name="Genome Biol. Evol.">
        <title>Phytophthora megakarya and P. palmivora, closely related causal agents of cacao black pod rot, underwent increases in genome sizes and gene numbers by different mechanisms.</title>
        <authorList>
            <person name="Ali S.S."/>
            <person name="Shao J."/>
            <person name="Lary D.J."/>
            <person name="Kronmiller B."/>
            <person name="Shen D."/>
            <person name="Strem M.D."/>
            <person name="Amoako-Attah I."/>
            <person name="Akrofi A.Y."/>
            <person name="Begoude B.A."/>
            <person name="Ten Hoopen G.M."/>
            <person name="Coulibaly K."/>
            <person name="Kebe B.I."/>
            <person name="Melnick R.L."/>
            <person name="Guiltinan M.J."/>
            <person name="Tyler B.M."/>
            <person name="Meinhardt L.W."/>
            <person name="Bailey B.A."/>
        </authorList>
    </citation>
    <scope>NUCLEOTIDE SEQUENCE [LARGE SCALE GENOMIC DNA]</scope>
    <source>
        <strain evidence="3">sbr112.9</strain>
    </source>
</reference>
<sequence length="146" mass="16219">MEFLARLGNLVLGEPEEETEEEQQLRRRNRAKRQLQAKSQRGIILEDLESAVRGLQLFMDVKKGSTSRRSSSMDDNADTAPHSGNDSPKAAMMESTDDARELLLNDEQAVVNLLCTQLDRCISHGLRLLEVDDSGTGATVKFFGVV</sequence>
<dbReference type="AlphaFoldDB" id="A0A2P4X276"/>
<dbReference type="Proteomes" id="UP000237271">
    <property type="component" value="Unassembled WGS sequence"/>
</dbReference>
<organism evidence="2 3">
    <name type="scientific">Phytophthora palmivora</name>
    <dbReference type="NCBI Taxonomy" id="4796"/>
    <lineage>
        <taxon>Eukaryota</taxon>
        <taxon>Sar</taxon>
        <taxon>Stramenopiles</taxon>
        <taxon>Oomycota</taxon>
        <taxon>Peronosporomycetes</taxon>
        <taxon>Peronosporales</taxon>
        <taxon>Peronosporaceae</taxon>
        <taxon>Phytophthora</taxon>
    </lineage>
</organism>
<name>A0A2P4X276_9STRA</name>